<name>A0A8J7AV69_9CYAN</name>
<comment type="caution">
    <text evidence="2">The sequence shown here is derived from an EMBL/GenBank/DDBJ whole genome shotgun (WGS) entry which is preliminary data.</text>
</comment>
<dbReference type="AlphaFoldDB" id="A0A8J7AV69"/>
<evidence type="ECO:0000313" key="2">
    <source>
        <dbReference type="EMBL" id="MBE9076122.1"/>
    </source>
</evidence>
<accession>A0A8J7AV69</accession>
<organism evidence="2 3">
    <name type="scientific">Vasconcelosia minhoensis LEGE 07310</name>
    <dbReference type="NCBI Taxonomy" id="915328"/>
    <lineage>
        <taxon>Bacteria</taxon>
        <taxon>Bacillati</taxon>
        <taxon>Cyanobacteriota</taxon>
        <taxon>Cyanophyceae</taxon>
        <taxon>Nodosilineales</taxon>
        <taxon>Cymatolegaceae</taxon>
        <taxon>Vasconcelosia</taxon>
        <taxon>Vasconcelosia minhoensis</taxon>
    </lineage>
</organism>
<sequence length="374" mass="41688">MPSSSRPYQSRLLKFALGQYQQGLERHRRAVRQATTAATWGVQTALYPVYVLFQSGRLVGRQLADQPNPLLPKGRKSQSQSSQLFPLVQPSPLEMPLLSALADVRQWLQAEQRTLLTDATSTDIVPSQATDLQASAQLLAQGIASDVATQKLVIVDRWNTVWDILSAEQATRLRSQIAWLLAHFVPAQRRYFGKHLWRLPLAKPTERSLPLVSAFLRLMGWVQTSPVARATNLFAEAALIELPPMPPELLLAPQVPSEPGENAVYESPESQDSEVASGVMTRPTAAAIAQTAGSVESGNADQRLEDSRSAQNRSQTSSDSVVVMSDYVETSTLSTEYLEHPLEKLLRLIDRALSWVEQQSEQLRDWWQTLLNRF</sequence>
<evidence type="ECO:0000256" key="1">
    <source>
        <dbReference type="SAM" id="MobiDB-lite"/>
    </source>
</evidence>
<reference evidence="2" key="1">
    <citation type="submission" date="2020-10" db="EMBL/GenBank/DDBJ databases">
        <authorList>
            <person name="Castelo-Branco R."/>
            <person name="Eusebio N."/>
            <person name="Adriana R."/>
            <person name="Vieira A."/>
            <person name="Brugerolle De Fraissinette N."/>
            <person name="Rezende De Castro R."/>
            <person name="Schneider M.P."/>
            <person name="Vasconcelos V."/>
            <person name="Leao P.N."/>
        </authorList>
    </citation>
    <scope>NUCLEOTIDE SEQUENCE</scope>
    <source>
        <strain evidence="2">LEGE 07310</strain>
    </source>
</reference>
<dbReference type="RefSeq" id="WP_193904776.1">
    <property type="nucleotide sequence ID" value="NZ_JADEXG010000003.1"/>
</dbReference>
<feature type="region of interest" description="Disordered" evidence="1">
    <location>
        <begin position="250"/>
        <end position="320"/>
    </location>
</feature>
<proteinExistence type="predicted"/>
<dbReference type="EMBL" id="JADEXG010000003">
    <property type="protein sequence ID" value="MBE9076122.1"/>
    <property type="molecule type" value="Genomic_DNA"/>
</dbReference>
<feature type="compositionally biased region" description="Polar residues" evidence="1">
    <location>
        <begin position="291"/>
        <end position="300"/>
    </location>
</feature>
<gene>
    <name evidence="2" type="ORF">IQ241_02235</name>
</gene>
<evidence type="ECO:0000313" key="3">
    <source>
        <dbReference type="Proteomes" id="UP000636505"/>
    </source>
</evidence>
<keyword evidence="3" id="KW-1185">Reference proteome</keyword>
<protein>
    <submittedName>
        <fullName evidence="2">Uncharacterized protein</fullName>
    </submittedName>
</protein>
<dbReference type="Proteomes" id="UP000636505">
    <property type="component" value="Unassembled WGS sequence"/>
</dbReference>